<sequence length="152" mass="17720">MPKSYNSKHLLKGRYSEPGRIYMLTTVTDQRRPVFSDFHLGRLVVNQLRQAHDEGIVNSLAWVVMPDHCHWLVELRTKSLGELMCRIKSRSSVAVNLATQSTSRLWQKGYHDRTLRREDDLKAAARYLIQNPIRAQLTSRIGDYPLWDACWI</sequence>
<organism evidence="2 3">
    <name type="scientific">Pseudomonas weihenstephanensis</name>
    <dbReference type="NCBI Taxonomy" id="1608994"/>
    <lineage>
        <taxon>Bacteria</taxon>
        <taxon>Pseudomonadati</taxon>
        <taxon>Pseudomonadota</taxon>
        <taxon>Gammaproteobacteria</taxon>
        <taxon>Pseudomonadales</taxon>
        <taxon>Pseudomonadaceae</taxon>
        <taxon>Pseudomonas</taxon>
    </lineage>
</organism>
<gene>
    <name evidence="2" type="ORF">TU86_10665</name>
</gene>
<dbReference type="RefSeq" id="WP_048364248.1">
    <property type="nucleotide sequence ID" value="NZ_JYLF01000003.1"/>
</dbReference>
<proteinExistence type="predicted"/>
<dbReference type="Gene3D" id="3.30.70.1290">
    <property type="entry name" value="Transposase IS200-like"/>
    <property type="match status" value="1"/>
</dbReference>
<comment type="caution">
    <text evidence="2">The sequence shown here is derived from an EMBL/GenBank/DDBJ whole genome shotgun (WGS) entry which is preliminary data.</text>
</comment>
<dbReference type="PANTHER" id="PTHR36966">
    <property type="entry name" value="REP-ASSOCIATED TYROSINE TRANSPOSASE"/>
    <property type="match status" value="1"/>
</dbReference>
<feature type="domain" description="Transposase IS200-like" evidence="1">
    <location>
        <begin position="17"/>
        <end position="131"/>
    </location>
</feature>
<name>A0A0J6LJ92_9PSED</name>
<protein>
    <submittedName>
        <fullName evidence="2">Transposase</fullName>
    </submittedName>
</protein>
<dbReference type="GO" id="GO:0004803">
    <property type="term" value="F:transposase activity"/>
    <property type="evidence" value="ECO:0007669"/>
    <property type="project" value="InterPro"/>
</dbReference>
<dbReference type="SMART" id="SM01321">
    <property type="entry name" value="Y1_Tnp"/>
    <property type="match status" value="1"/>
</dbReference>
<dbReference type="GO" id="GO:0006313">
    <property type="term" value="P:DNA transposition"/>
    <property type="evidence" value="ECO:0007669"/>
    <property type="project" value="InterPro"/>
</dbReference>
<dbReference type="AlphaFoldDB" id="A0A0J6LJ92"/>
<dbReference type="NCBIfam" id="NF047646">
    <property type="entry name" value="REP_Tyr_transpos"/>
    <property type="match status" value="1"/>
</dbReference>
<dbReference type="PATRIC" id="fig|1608994.3.peg.2761"/>
<dbReference type="InterPro" id="IPR052715">
    <property type="entry name" value="RAYT_transposase"/>
</dbReference>
<dbReference type="PANTHER" id="PTHR36966:SF1">
    <property type="entry name" value="REP-ASSOCIATED TYROSINE TRANSPOSASE"/>
    <property type="match status" value="1"/>
</dbReference>
<dbReference type="OrthoDB" id="9791101at2"/>
<dbReference type="Proteomes" id="UP000036325">
    <property type="component" value="Unassembled WGS sequence"/>
</dbReference>
<evidence type="ECO:0000313" key="2">
    <source>
        <dbReference type="EMBL" id="KMN14431.1"/>
    </source>
</evidence>
<evidence type="ECO:0000259" key="1">
    <source>
        <dbReference type="SMART" id="SM01321"/>
    </source>
</evidence>
<reference evidence="2 3" key="1">
    <citation type="submission" date="2015-02" db="EMBL/GenBank/DDBJ databases">
        <title>Pseudomonas helleri sp. nov. and Pseudomonas weihenstephanensis sp. nov., isolated from raw cows milk.</title>
        <authorList>
            <person name="von Neubeck M."/>
            <person name="Huptas C."/>
            <person name="Wenning M."/>
            <person name="Scherer S."/>
        </authorList>
    </citation>
    <scope>NUCLEOTIDE SEQUENCE [LARGE SCALE GENOMIC DNA]</scope>
    <source>
        <strain evidence="2 3">DSM 29166</strain>
    </source>
</reference>
<dbReference type="GO" id="GO:0043565">
    <property type="term" value="F:sequence-specific DNA binding"/>
    <property type="evidence" value="ECO:0007669"/>
    <property type="project" value="TreeGrafter"/>
</dbReference>
<dbReference type="SUPFAM" id="SSF143422">
    <property type="entry name" value="Transposase IS200-like"/>
    <property type="match status" value="1"/>
</dbReference>
<dbReference type="InterPro" id="IPR002686">
    <property type="entry name" value="Transposase_17"/>
</dbReference>
<dbReference type="InterPro" id="IPR036515">
    <property type="entry name" value="Transposase_17_sf"/>
</dbReference>
<dbReference type="EMBL" id="JYLF01000003">
    <property type="protein sequence ID" value="KMN14431.1"/>
    <property type="molecule type" value="Genomic_DNA"/>
</dbReference>
<evidence type="ECO:0000313" key="3">
    <source>
        <dbReference type="Proteomes" id="UP000036325"/>
    </source>
</evidence>
<dbReference type="STRING" id="1608994.TU86_10665"/>
<dbReference type="Pfam" id="PF01797">
    <property type="entry name" value="Y1_Tnp"/>
    <property type="match status" value="1"/>
</dbReference>
<accession>A0A0J6LJ92</accession>